<gene>
    <name evidence="1" type="ORF">METZ01_LOCUS278836</name>
</gene>
<evidence type="ECO:0000313" key="1">
    <source>
        <dbReference type="EMBL" id="SVC25982.1"/>
    </source>
</evidence>
<sequence>AHILFDVASGVANEGQNGLNLPYL</sequence>
<dbReference type="AlphaFoldDB" id="A0A382KRV2"/>
<accession>A0A382KRV2</accession>
<feature type="non-terminal residue" evidence="1">
    <location>
        <position position="1"/>
    </location>
</feature>
<name>A0A382KRV2_9ZZZZ</name>
<dbReference type="EMBL" id="UINC01081792">
    <property type="protein sequence ID" value="SVC25982.1"/>
    <property type="molecule type" value="Genomic_DNA"/>
</dbReference>
<organism evidence="1">
    <name type="scientific">marine metagenome</name>
    <dbReference type="NCBI Taxonomy" id="408172"/>
    <lineage>
        <taxon>unclassified sequences</taxon>
        <taxon>metagenomes</taxon>
        <taxon>ecological metagenomes</taxon>
    </lineage>
</organism>
<proteinExistence type="predicted"/>
<reference evidence="1" key="1">
    <citation type="submission" date="2018-05" db="EMBL/GenBank/DDBJ databases">
        <authorList>
            <person name="Lanie J.A."/>
            <person name="Ng W.-L."/>
            <person name="Kazmierczak K.M."/>
            <person name="Andrzejewski T.M."/>
            <person name="Davidsen T.M."/>
            <person name="Wayne K.J."/>
            <person name="Tettelin H."/>
            <person name="Glass J.I."/>
            <person name="Rusch D."/>
            <person name="Podicherti R."/>
            <person name="Tsui H.-C.T."/>
            <person name="Winkler M.E."/>
        </authorList>
    </citation>
    <scope>NUCLEOTIDE SEQUENCE</scope>
</reference>
<protein>
    <submittedName>
        <fullName evidence="1">Uncharacterized protein</fullName>
    </submittedName>
</protein>